<dbReference type="Gramene" id="TraesARI4A03G02054680.1">
    <property type="protein sequence ID" value="TraesARI4A03G02054680.1"/>
    <property type="gene ID" value="TraesARI4A03G02054680"/>
</dbReference>
<organism evidence="3">
    <name type="scientific">Triticum aestivum</name>
    <name type="common">Wheat</name>
    <dbReference type="NCBI Taxonomy" id="4565"/>
    <lineage>
        <taxon>Eukaryota</taxon>
        <taxon>Viridiplantae</taxon>
        <taxon>Streptophyta</taxon>
        <taxon>Embryophyta</taxon>
        <taxon>Tracheophyta</taxon>
        <taxon>Spermatophyta</taxon>
        <taxon>Magnoliopsida</taxon>
        <taxon>Liliopsida</taxon>
        <taxon>Poales</taxon>
        <taxon>Poaceae</taxon>
        <taxon>BOP clade</taxon>
        <taxon>Pooideae</taxon>
        <taxon>Triticodae</taxon>
        <taxon>Triticeae</taxon>
        <taxon>Triticinae</taxon>
        <taxon>Triticum</taxon>
    </lineage>
</organism>
<reference evidence="3" key="2">
    <citation type="submission" date="2018-10" db="UniProtKB">
        <authorList>
            <consortium name="EnsemblPlants"/>
        </authorList>
    </citation>
    <scope>IDENTIFICATION</scope>
</reference>
<dbReference type="Proteomes" id="UP000019116">
    <property type="component" value="Chromosome 4A"/>
</dbReference>
<reference evidence="3" key="1">
    <citation type="submission" date="2018-08" db="EMBL/GenBank/DDBJ databases">
        <authorList>
            <person name="Rossello M."/>
        </authorList>
    </citation>
    <scope>NUCLEOTIDE SEQUENCE [LARGE SCALE GENOMIC DNA]</scope>
    <source>
        <strain evidence="3">cv. Chinese Spring</strain>
    </source>
</reference>
<evidence type="ECO:0000313" key="4">
    <source>
        <dbReference type="Proteomes" id="UP000019116"/>
    </source>
</evidence>
<dbReference type="Gramene" id="TraesSYM4A03G02044680.1">
    <property type="protein sequence ID" value="TraesSYM4A03G02044680.1"/>
    <property type="gene ID" value="TraesSYM4A03G02044680"/>
</dbReference>
<dbReference type="PANTHER" id="PTHR36765">
    <property type="entry name" value="EXPRESSED PROTEIN"/>
    <property type="match status" value="1"/>
</dbReference>
<dbReference type="Gramene" id="TraesCS4A03G0087900.1">
    <property type="protein sequence ID" value="TraesCS4A03G0087900.1.CDS"/>
    <property type="gene ID" value="TraesCS4A03G0087900"/>
</dbReference>
<dbReference type="Gramene" id="TraesPARA_EIv1.0_1297460.1">
    <property type="protein sequence ID" value="TraesPARA_EIv1.0_1297460.1.CDS"/>
    <property type="gene ID" value="TraesPARA_EIv1.0_1297460"/>
</dbReference>
<keyword evidence="1" id="KW-0175">Coiled coil</keyword>
<dbReference type="Gramene" id="TraesCS4A02G045300.1">
    <property type="protein sequence ID" value="TraesCS4A02G045300.1"/>
    <property type="gene ID" value="TraesCS4A02G045300"/>
</dbReference>
<feature type="region of interest" description="Disordered" evidence="2">
    <location>
        <begin position="220"/>
        <end position="251"/>
    </location>
</feature>
<dbReference type="EnsemblPlants" id="TraesCS4A02G045300.1">
    <property type="protein sequence ID" value="TraesCS4A02G045300.1"/>
    <property type="gene ID" value="TraesCS4A02G045300"/>
</dbReference>
<accession>A0A3B6HNR5</accession>
<dbReference type="Gramene" id="TraesNOR4A03G02045860.1">
    <property type="protein sequence ID" value="TraesNOR4A03G02045860.1"/>
    <property type="gene ID" value="TraesNOR4A03G02045860"/>
</dbReference>
<feature type="coiled-coil region" evidence="1">
    <location>
        <begin position="181"/>
        <end position="208"/>
    </location>
</feature>
<dbReference type="Gramene" id="TraesJAG4A03G02026300.1">
    <property type="protein sequence ID" value="TraesJAG4A03G02026300.1"/>
    <property type="gene ID" value="TraesJAG4A03G02026300"/>
</dbReference>
<proteinExistence type="predicted"/>
<dbReference type="Gramene" id="TraesRN4A0100091900.1">
    <property type="protein sequence ID" value="TraesRN4A0100091900.1"/>
    <property type="gene ID" value="TraesRN4A0100091900"/>
</dbReference>
<dbReference type="Gramene" id="TraesLDM4A03G02017850.1">
    <property type="protein sequence ID" value="TraesLDM4A03G02017850.1"/>
    <property type="gene ID" value="TraesLDM4A03G02017850"/>
</dbReference>
<dbReference type="SMR" id="A0A3B6HNR5"/>
<dbReference type="OMA" id="ESSEMFK"/>
<dbReference type="PaxDb" id="4565-Traes_4AS_C0293567D.1"/>
<evidence type="ECO:0000256" key="1">
    <source>
        <dbReference type="SAM" id="Coils"/>
    </source>
</evidence>
<feature type="compositionally biased region" description="Basic and acidic residues" evidence="2">
    <location>
        <begin position="224"/>
        <end position="235"/>
    </location>
</feature>
<dbReference type="Gramene" id="TraesLAC4A03G01972630.1">
    <property type="protein sequence ID" value="TraesLAC4A03G01972630.1"/>
    <property type="gene ID" value="TraesLAC4A03G01972630"/>
</dbReference>
<evidence type="ECO:0000313" key="3">
    <source>
        <dbReference type="EnsemblPlants" id="TraesCS4A02G045300.1"/>
    </source>
</evidence>
<dbReference type="OrthoDB" id="1919921at2759"/>
<evidence type="ECO:0000256" key="2">
    <source>
        <dbReference type="SAM" id="MobiDB-lite"/>
    </source>
</evidence>
<feature type="region of interest" description="Disordered" evidence="2">
    <location>
        <begin position="1"/>
        <end position="25"/>
    </location>
</feature>
<keyword evidence="4" id="KW-1185">Reference proteome</keyword>
<sequence>MGGGGGGSPTASNSSSDDDGDASWRAAIDSVAVGGFGYPSSNGAAKAASGGVGVEEDSNGLEQPPQDEGKAQTPGLKLYQIKVRNMLDNMLERNLEIVRNPCLNVADPEETGGGIKLFKKAPPGIRMDAVDKYHVQLKRPKILPGPEVDEKSKKFRHMLQSVVVDGNDVLVSAKEASQISLARMEARETAAKTKAKREEERVNQLKKVRGEKWLPSIASKMKKEKSWEQWQEKKLRSNGSDGGSFQLGRIC</sequence>
<dbReference type="Gramene" id="TraesSTA4A03G02015120.1">
    <property type="protein sequence ID" value="TraesSTA4A03G02015120.1"/>
    <property type="gene ID" value="TraesSTA4A03G02015120"/>
</dbReference>
<protein>
    <submittedName>
        <fullName evidence="3">Uncharacterized protein</fullName>
    </submittedName>
</protein>
<dbReference type="Gramene" id="TraesJUL4A03G02037780.1">
    <property type="protein sequence ID" value="TraesJUL4A03G02037780.1"/>
    <property type="gene ID" value="TraesJUL4A03G02037780"/>
</dbReference>
<dbReference type="AlphaFoldDB" id="A0A3B6HNR5"/>
<feature type="region of interest" description="Disordered" evidence="2">
    <location>
        <begin position="43"/>
        <end position="75"/>
    </location>
</feature>
<name>A0A3B6HNR5_WHEAT</name>
<dbReference type="PANTHER" id="PTHR36765:SF1">
    <property type="entry name" value="EXPRESSED PROTEIN"/>
    <property type="match status" value="1"/>
</dbReference>
<dbReference type="Gramene" id="TraesMAC4A03G02018540.1">
    <property type="protein sequence ID" value="TraesMAC4A03G02018540.1"/>
    <property type="gene ID" value="TraesMAC4A03G02018540"/>
</dbReference>